<feature type="compositionally biased region" description="Gly residues" evidence="1">
    <location>
        <begin position="57"/>
        <end position="73"/>
    </location>
</feature>
<dbReference type="EMBL" id="BMMV01000017">
    <property type="protein sequence ID" value="GGK10879.1"/>
    <property type="molecule type" value="Genomic_DNA"/>
</dbReference>
<dbReference type="Proteomes" id="UP000660265">
    <property type="component" value="Unassembled WGS sequence"/>
</dbReference>
<proteinExistence type="predicted"/>
<evidence type="ECO:0000256" key="1">
    <source>
        <dbReference type="SAM" id="MobiDB-lite"/>
    </source>
</evidence>
<gene>
    <name evidence="2" type="ORF">GCM10011583_48810</name>
</gene>
<feature type="region of interest" description="Disordered" evidence="1">
    <location>
        <begin position="57"/>
        <end position="103"/>
    </location>
</feature>
<name>A0ABQ2EJH9_9ACTN</name>
<sequence length="164" mass="16848">MAVDVEGAGHLGGAALVGDTECAVARGVQDAAVRQDREGHGLACFFGTLGKGHLLKRGGGGLSSRVGGGGRNGAEGRPREQGTGQQCEKCPASGTSLTVHESPPEMPVVRAGLRGEKEHFARLGVGGWGECSSKHPWSRICCSRSAVSPERAVAPEINMSCTSQ</sequence>
<evidence type="ECO:0000313" key="3">
    <source>
        <dbReference type="Proteomes" id="UP000660265"/>
    </source>
</evidence>
<comment type="caution">
    <text evidence="2">The sequence shown here is derived from an EMBL/GenBank/DDBJ whole genome shotgun (WGS) entry which is preliminary data.</text>
</comment>
<keyword evidence="3" id="KW-1185">Reference proteome</keyword>
<accession>A0ABQ2EJH9</accession>
<evidence type="ECO:0000313" key="2">
    <source>
        <dbReference type="EMBL" id="GGK10879.1"/>
    </source>
</evidence>
<organism evidence="2 3">
    <name type="scientific">Streptomyces camponoticapitis</name>
    <dbReference type="NCBI Taxonomy" id="1616125"/>
    <lineage>
        <taxon>Bacteria</taxon>
        <taxon>Bacillati</taxon>
        <taxon>Actinomycetota</taxon>
        <taxon>Actinomycetes</taxon>
        <taxon>Kitasatosporales</taxon>
        <taxon>Streptomycetaceae</taxon>
        <taxon>Streptomyces</taxon>
    </lineage>
</organism>
<reference evidence="3" key="1">
    <citation type="journal article" date="2019" name="Int. J. Syst. Evol. Microbiol.">
        <title>The Global Catalogue of Microorganisms (GCM) 10K type strain sequencing project: providing services to taxonomists for standard genome sequencing and annotation.</title>
        <authorList>
            <consortium name="The Broad Institute Genomics Platform"/>
            <consortium name="The Broad Institute Genome Sequencing Center for Infectious Disease"/>
            <person name="Wu L."/>
            <person name="Ma J."/>
        </authorList>
    </citation>
    <scope>NUCLEOTIDE SEQUENCE [LARGE SCALE GENOMIC DNA]</scope>
    <source>
        <strain evidence="3">CGMCC 4.7275</strain>
    </source>
</reference>
<protein>
    <submittedName>
        <fullName evidence="2">Uncharacterized protein</fullName>
    </submittedName>
</protein>